<evidence type="ECO:0000256" key="5">
    <source>
        <dbReference type="ARBA" id="ARBA00023136"/>
    </source>
</evidence>
<accession>A0A2A5JP36</accession>
<keyword evidence="3 7" id="KW-0812">Transmembrane</keyword>
<dbReference type="RefSeq" id="WP_099642731.1">
    <property type="nucleotide sequence ID" value="NZ_NKHF01000062.1"/>
</dbReference>
<dbReference type="Proteomes" id="UP000228621">
    <property type="component" value="Unassembled WGS sequence"/>
</dbReference>
<evidence type="ECO:0000256" key="3">
    <source>
        <dbReference type="ARBA" id="ARBA00022692"/>
    </source>
</evidence>
<keyword evidence="2" id="KW-1003">Cell membrane</keyword>
<sequence>MKDLLPILKTFKKNKVSPLLLILQIALTFTILVNAIFMMVTKEQELVQPTGLAENQLFSFSTNLEGTNEEKRAALDADLADIKALASVESVSTITSMPLTNWGRSLAVGMTSEKDERVTHAGYYGSDNTIVKTLGLRVVAGRNIQHNDVVHKYYDGHTESASVLISQDLAQKIRPSDWRSVVGETIYVEFVPQKVVGIVETMKSPWRFWYAYDMAVISSVREHYEQSMIVVKAKLGQREIAMQEVHQLLVKKPGRQIDGFKSFEQIKTENLQADYAVSQTLKGVIAALACVTILGIFGQARYTVLKRNKQIGTRRALGATRGDILRYFMIENAVVSLLGVLLGMIIAIIANIYLVNYFGLTSVPGDYLIAGAVVMMIAGQLAVGYPAMIAARVSPAIATRTA</sequence>
<evidence type="ECO:0000256" key="7">
    <source>
        <dbReference type="SAM" id="Phobius"/>
    </source>
</evidence>
<feature type="transmembrane region" description="Helical" evidence="7">
    <location>
        <begin position="284"/>
        <end position="304"/>
    </location>
</feature>
<name>A0A2A5JP36_PSEO7</name>
<dbReference type="AlphaFoldDB" id="A0A2A5JP36"/>
<feature type="transmembrane region" description="Helical" evidence="7">
    <location>
        <begin position="367"/>
        <end position="391"/>
    </location>
</feature>
<dbReference type="EMBL" id="NKHF01000062">
    <property type="protein sequence ID" value="PCK31213.1"/>
    <property type="molecule type" value="Genomic_DNA"/>
</dbReference>
<evidence type="ECO:0000313" key="10">
    <source>
        <dbReference type="EMBL" id="PCK31213.1"/>
    </source>
</evidence>
<dbReference type="Pfam" id="PF12704">
    <property type="entry name" value="MacB_PCD"/>
    <property type="match status" value="1"/>
</dbReference>
<proteinExistence type="inferred from homology"/>
<comment type="similarity">
    <text evidence="6">Belongs to the ABC-4 integral membrane protein family.</text>
</comment>
<evidence type="ECO:0000256" key="1">
    <source>
        <dbReference type="ARBA" id="ARBA00004651"/>
    </source>
</evidence>
<dbReference type="InterPro" id="IPR050250">
    <property type="entry name" value="Macrolide_Exporter_MacB"/>
</dbReference>
<dbReference type="OrthoDB" id="9770036at2"/>
<comment type="caution">
    <text evidence="10">The sequence shown here is derived from an EMBL/GenBank/DDBJ whole genome shotgun (WGS) entry which is preliminary data.</text>
</comment>
<dbReference type="GO" id="GO:0022857">
    <property type="term" value="F:transmembrane transporter activity"/>
    <property type="evidence" value="ECO:0007669"/>
    <property type="project" value="TreeGrafter"/>
</dbReference>
<reference evidence="11" key="1">
    <citation type="journal article" date="2019" name="Genome Announc.">
        <title>Draft Genome Sequence of Pseudoalteromonas piscicida Strain 36Y ROTHPW, an Hypersaline Seawater Isolate from the South Coast of Sonora, Mexico.</title>
        <authorList>
            <person name="Sanchez-Diaz R."/>
            <person name="Molina-Garza Z.J."/>
            <person name="Cruz-Suarez L.E."/>
            <person name="Selvin J."/>
            <person name="Kiran G.S."/>
            <person name="Ibarra-Gamez J.C."/>
            <person name="Gomez-Gil B."/>
            <person name="Galaviz-Silva L."/>
        </authorList>
    </citation>
    <scope>NUCLEOTIDE SEQUENCE [LARGE SCALE GENOMIC DNA]</scope>
    <source>
        <strain evidence="11">36Y_RITHPW</strain>
    </source>
</reference>
<dbReference type="Pfam" id="PF02687">
    <property type="entry name" value="FtsX"/>
    <property type="match status" value="1"/>
</dbReference>
<feature type="transmembrane region" description="Helical" evidence="7">
    <location>
        <begin position="20"/>
        <end position="40"/>
    </location>
</feature>
<keyword evidence="4 7" id="KW-1133">Transmembrane helix</keyword>
<dbReference type="InterPro" id="IPR025857">
    <property type="entry name" value="MacB_PCD"/>
</dbReference>
<keyword evidence="5 7" id="KW-0472">Membrane</keyword>
<evidence type="ECO:0000256" key="4">
    <source>
        <dbReference type="ARBA" id="ARBA00022989"/>
    </source>
</evidence>
<feature type="transmembrane region" description="Helical" evidence="7">
    <location>
        <begin position="325"/>
        <end position="355"/>
    </location>
</feature>
<evidence type="ECO:0008006" key="12">
    <source>
        <dbReference type="Google" id="ProtNLM"/>
    </source>
</evidence>
<dbReference type="PANTHER" id="PTHR30572:SF4">
    <property type="entry name" value="ABC TRANSPORTER PERMEASE YTRF"/>
    <property type="match status" value="1"/>
</dbReference>
<gene>
    <name evidence="10" type="ORF">CEX98_14245</name>
</gene>
<feature type="domain" description="ABC3 transporter permease C-terminal" evidence="8">
    <location>
        <begin position="285"/>
        <end position="395"/>
    </location>
</feature>
<evidence type="ECO:0000313" key="11">
    <source>
        <dbReference type="Proteomes" id="UP000228621"/>
    </source>
</evidence>
<organism evidence="10 11">
    <name type="scientific">Pseudoalteromonas piscicida</name>
    <dbReference type="NCBI Taxonomy" id="43662"/>
    <lineage>
        <taxon>Bacteria</taxon>
        <taxon>Pseudomonadati</taxon>
        <taxon>Pseudomonadota</taxon>
        <taxon>Gammaproteobacteria</taxon>
        <taxon>Alteromonadales</taxon>
        <taxon>Pseudoalteromonadaceae</taxon>
        <taxon>Pseudoalteromonas</taxon>
    </lineage>
</organism>
<dbReference type="GO" id="GO:0005886">
    <property type="term" value="C:plasma membrane"/>
    <property type="evidence" value="ECO:0007669"/>
    <property type="project" value="UniProtKB-SubCell"/>
</dbReference>
<keyword evidence="11" id="KW-1185">Reference proteome</keyword>
<protein>
    <recommendedName>
        <fullName evidence="12">ABC transporter permease</fullName>
    </recommendedName>
</protein>
<evidence type="ECO:0000256" key="2">
    <source>
        <dbReference type="ARBA" id="ARBA00022475"/>
    </source>
</evidence>
<dbReference type="InterPro" id="IPR003838">
    <property type="entry name" value="ABC3_permease_C"/>
</dbReference>
<dbReference type="PANTHER" id="PTHR30572">
    <property type="entry name" value="MEMBRANE COMPONENT OF TRANSPORTER-RELATED"/>
    <property type="match status" value="1"/>
</dbReference>
<evidence type="ECO:0000256" key="6">
    <source>
        <dbReference type="ARBA" id="ARBA00038076"/>
    </source>
</evidence>
<evidence type="ECO:0000259" key="9">
    <source>
        <dbReference type="Pfam" id="PF12704"/>
    </source>
</evidence>
<evidence type="ECO:0000259" key="8">
    <source>
        <dbReference type="Pfam" id="PF02687"/>
    </source>
</evidence>
<comment type="subcellular location">
    <subcellularLocation>
        <location evidence="1">Cell membrane</location>
        <topology evidence="1">Multi-pass membrane protein</topology>
    </subcellularLocation>
</comment>
<feature type="domain" description="MacB-like periplasmic core" evidence="9">
    <location>
        <begin position="36"/>
        <end position="244"/>
    </location>
</feature>